<dbReference type="ZFIN" id="ZDB-GENE-040912-143">
    <property type="gene designation" value="clpxa"/>
</dbReference>
<proteinExistence type="evidence at protein level"/>
<evidence type="ECO:0000259" key="6">
    <source>
        <dbReference type="PROSITE" id="PS51902"/>
    </source>
</evidence>
<dbReference type="GO" id="GO:0005524">
    <property type="term" value="F:ATP binding"/>
    <property type="evidence" value="ECO:0007669"/>
    <property type="project" value="UniProtKB-KW"/>
</dbReference>
<dbReference type="InterPro" id="IPR059067">
    <property type="entry name" value="Znf_ribbon_CLPX-like"/>
</dbReference>
<dbReference type="GeneID" id="447842"/>
<dbReference type="SUPFAM" id="SSF52540">
    <property type="entry name" value="P-loop containing nucleoside triphosphate hydrolases"/>
    <property type="match status" value="1"/>
</dbReference>
<keyword evidence="9" id="KW-1185">Reference proteome</keyword>
<dbReference type="RefSeq" id="NP_001004581.1">
    <property type="nucleotide sequence ID" value="NM_001004581.1"/>
</dbReference>
<evidence type="ECO:0007829" key="12">
    <source>
        <dbReference type="PeptideAtlas" id="Q66HW5"/>
    </source>
</evidence>
<dbReference type="PaxDb" id="7955-ENSDARP00000029891"/>
<gene>
    <name evidence="8 10 11" type="primary">clpxa</name>
    <name evidence="10" type="synonym">clpx</name>
    <name evidence="10" type="synonym">fb93b07</name>
    <name evidence="10" type="synonym">wu:fb93b07</name>
    <name evidence="7 10" type="synonym">zgc:92303</name>
</gene>
<feature type="compositionally biased region" description="Acidic residues" evidence="5">
    <location>
        <begin position="588"/>
        <end position="599"/>
    </location>
</feature>
<dbReference type="CTD" id="447842"/>
<dbReference type="InterPro" id="IPR059188">
    <property type="entry name" value="Znf_CLPX-like"/>
</dbReference>
<dbReference type="EMBL" id="CABZ01088417">
    <property type="status" value="NOT_ANNOTATED_CDS"/>
    <property type="molecule type" value="Genomic_DNA"/>
</dbReference>
<dbReference type="EMBL" id="CABZ01088418">
    <property type="status" value="NOT_ANNOTATED_CDS"/>
    <property type="molecule type" value="Genomic_DNA"/>
</dbReference>
<dbReference type="GO" id="GO:0048821">
    <property type="term" value="P:erythrocyte development"/>
    <property type="evidence" value="ECO:0000315"/>
    <property type="project" value="ZFIN"/>
</dbReference>
<evidence type="ECO:0000313" key="11">
    <source>
        <dbReference type="ZFIN" id="ZDB-GENE-040912-143"/>
    </source>
</evidence>
<keyword evidence="2" id="KW-0547">Nucleotide-binding</keyword>
<evidence type="ECO:0000313" key="7">
    <source>
        <dbReference type="EMBL" id="AAH81643.1"/>
    </source>
</evidence>
<dbReference type="CDD" id="cd19497">
    <property type="entry name" value="RecA-like_ClpX"/>
    <property type="match status" value="1"/>
</dbReference>
<dbReference type="EMBL" id="CABZ01075441">
    <property type="status" value="NOT_ANNOTATED_CDS"/>
    <property type="molecule type" value="Genomic_DNA"/>
</dbReference>
<evidence type="ECO:0000313" key="9">
    <source>
        <dbReference type="Proteomes" id="UP000000437"/>
    </source>
</evidence>
<dbReference type="Pfam" id="PF26040">
    <property type="entry name" value="Zn_ribbon_CLPX_N"/>
    <property type="match status" value="1"/>
</dbReference>
<dbReference type="GO" id="GO:0016887">
    <property type="term" value="F:ATP hydrolysis activity"/>
    <property type="evidence" value="ECO:0007669"/>
    <property type="project" value="InterPro"/>
</dbReference>
<dbReference type="Bgee" id="ENSDARG00000029063">
    <property type="expression patterns" value="Expressed in liver and 27 other cell types or tissues"/>
</dbReference>
<dbReference type="HOGENOM" id="CLU_014218_8_0_1"/>
<dbReference type="GO" id="GO:0009653">
    <property type="term" value="P:anatomical structure morphogenesis"/>
    <property type="evidence" value="ECO:0007669"/>
    <property type="project" value="UniProtKB-ARBA"/>
</dbReference>
<accession>Q66HW5</accession>
<dbReference type="FunFam" id="3.40.50.300:FF:000378">
    <property type="entry name" value="ATP-dependent Clp protease ATP-binding subunit clpX-like, mitochondrial"/>
    <property type="match status" value="1"/>
</dbReference>
<dbReference type="OrthoDB" id="1721884at2759"/>
<evidence type="ECO:0000313" key="10">
    <source>
        <dbReference type="RefSeq" id="NP_001004581.1"/>
    </source>
</evidence>
<name>Q66HW5_DANRE</name>
<dbReference type="FunFam" id="1.10.8.60:FF:000002">
    <property type="entry name" value="ATP-dependent Clp protease ATP-binding subunit ClpX"/>
    <property type="match status" value="1"/>
</dbReference>
<reference evidence="7" key="1">
    <citation type="submission" date="2004-09" db="EMBL/GenBank/DDBJ databases">
        <authorList>
            <consortium name="NIH - Zebrafish Gene Collection (ZGC) project"/>
        </authorList>
    </citation>
    <scope>NUCLEOTIDE SEQUENCE [LARGE SCALE MRNA]</scope>
    <source>
        <tissue evidence="7">Whole</tissue>
    </source>
</reference>
<dbReference type="Proteomes" id="UP000000437">
    <property type="component" value="Chromosome 7"/>
</dbReference>
<dbReference type="EMBL" id="BC081643">
    <property type="protein sequence ID" value="AAH81643.1"/>
    <property type="molecule type" value="mRNA"/>
</dbReference>
<evidence type="ECO:0000256" key="4">
    <source>
        <dbReference type="ARBA" id="ARBA00022840"/>
    </source>
</evidence>
<feature type="region of interest" description="Disordered" evidence="5">
    <location>
        <begin position="63"/>
        <end position="92"/>
    </location>
</feature>
<evidence type="ECO:0000256" key="5">
    <source>
        <dbReference type="SAM" id="MobiDB-lite"/>
    </source>
</evidence>
<dbReference type="GO" id="GO:0046983">
    <property type="term" value="F:protein dimerization activity"/>
    <property type="evidence" value="ECO:0007669"/>
    <property type="project" value="InterPro"/>
</dbReference>
<feature type="domain" description="ClpX-type ZB" evidence="6">
    <location>
        <begin position="82"/>
        <end position="135"/>
    </location>
</feature>
<dbReference type="InterPro" id="IPR003959">
    <property type="entry name" value="ATPase_AAA_core"/>
</dbReference>
<dbReference type="eggNOG" id="KOG0745">
    <property type="taxonomic scope" value="Eukaryota"/>
</dbReference>
<dbReference type="PROSITE" id="PS51902">
    <property type="entry name" value="CLPX_ZB"/>
    <property type="match status" value="1"/>
</dbReference>
<dbReference type="InterPro" id="IPR003593">
    <property type="entry name" value="AAA+_ATPase"/>
</dbReference>
<dbReference type="InterPro" id="IPR019489">
    <property type="entry name" value="Clp_ATPase_C"/>
</dbReference>
<keyword evidence="1" id="KW-0479">Metal-binding</keyword>
<dbReference type="SMART" id="SM01086">
    <property type="entry name" value="ClpB_D2-small"/>
    <property type="match status" value="1"/>
</dbReference>
<dbReference type="EMBL" id="CABZ01088416">
    <property type="status" value="NOT_ANNOTATED_CDS"/>
    <property type="molecule type" value="Genomic_DNA"/>
</dbReference>
<feature type="compositionally biased region" description="Basic and acidic residues" evidence="5">
    <location>
        <begin position="63"/>
        <end position="72"/>
    </location>
</feature>
<reference evidence="8" key="2">
    <citation type="submission" date="2011-06" db="UniProtKB">
        <authorList>
            <consortium name="Ensembl"/>
        </authorList>
    </citation>
    <scope>IDENTIFICATION</scope>
    <source>
        <strain evidence="8">Tuebingen</strain>
    </source>
</reference>
<dbReference type="GO" id="GO:0008270">
    <property type="term" value="F:zinc ion binding"/>
    <property type="evidence" value="ECO:0007669"/>
    <property type="project" value="InterPro"/>
</dbReference>
<dbReference type="KEGG" id="dre:447842"/>
<feature type="region of interest" description="Disordered" evidence="5">
    <location>
        <begin position="582"/>
        <end position="610"/>
    </location>
</feature>
<keyword evidence="4" id="KW-0067">ATP-binding</keyword>
<dbReference type="Pfam" id="PF10431">
    <property type="entry name" value="ClpB_D2-small"/>
    <property type="match status" value="1"/>
</dbReference>
<dbReference type="NCBIfam" id="NF003745">
    <property type="entry name" value="PRK05342.1"/>
    <property type="match status" value="1"/>
</dbReference>
<evidence type="ECO:0000313" key="8">
    <source>
        <dbReference type="Ensembl" id="ENSDARP00000029891"/>
    </source>
</evidence>
<sequence>MSCTCAIAARKFINSAHKGISGSRVQLLSLSRPGTREVRLARRVPVRSFSETAVYYASKDGVKDGDGGKKSVGEGSGKRTSSGNSGKGGSQLRCPKCGDPCTHVETFVSSTRFVKCEKCHHFFVVLSETDTKKSLSKDPESAAEAVKLAFQQKPPPPPKKIFAYLDKYVVGQDHAKKVLSVAVYNHYKRIYNNMPAGSRQQQVEVEKQASLTPRELLQIAGISPHGNALGASMQQQLNQQTPPEKRGGEVLDSTHTDIKLEKSNIVLLGPTGSGKTLLAQTLAKCLDVPFAICDCTTLTQAGYVGEDIESVIAKLLQDANYVIEKAQQGIVFLDEVDKIGSVPGIHQLRDVGGEGVQQGLLKLLEGTIVNVPEKNTRKLRGETVQVDTTNILFVASGAFNGLDRIISRRKNEKYLGFGTPSNMGKGRRAAAAADLANTTGGEVDAVAEIEEKDRLLKHVEARDLIEFGMIPEFVGRLPVVVPLHSLDEETLVRILTEPRNAVVPQYQALFSMDKCELNMTPDALRAIARLALERKTGARGLRSIMEKLLLDPMFEVPHSDIVSVDVSKDVVQGKAPPQYIRAAAKESSEEEYDSGIEEENWTRQADAAKN</sequence>
<protein>
    <submittedName>
        <fullName evidence="8 10">Caseinolytic mitochondrial matrix peptidase chaperone subunit Xa</fullName>
    </submittedName>
    <submittedName>
        <fullName evidence="7">Zgc:92303</fullName>
    </submittedName>
</protein>
<dbReference type="SMART" id="SM00382">
    <property type="entry name" value="AAA"/>
    <property type="match status" value="1"/>
</dbReference>
<reference evidence="10" key="6">
    <citation type="journal article" date="2017" name="Proc. Natl. Acad. Sci. U.S.A.">
        <title>Mutation in human CLPX elevates levels of delta-aminolevulinate synthase and protoporphyrin IX to promote erythropoietic protoporphyria.</title>
        <authorList>
            <person name="Yien Y.Y."/>
            <person name="Ducamp S."/>
            <person name="van der Vorm L.N."/>
            <person name="Kardon J.R."/>
            <person name="Manceau H."/>
            <person name="Kannengiesser C."/>
            <person name="Bergonia H.A."/>
            <person name="Kafina M.D."/>
            <person name="Karim Z."/>
            <person name="Gouya L."/>
            <person name="Baker T.A."/>
            <person name="Puy H."/>
            <person name="Phillips J.D."/>
            <person name="Nicolas G."/>
            <person name="Paw B.H."/>
        </authorList>
    </citation>
    <scope>NUCLEOTIDE SEQUENCE</scope>
</reference>
<evidence type="ECO:0000256" key="3">
    <source>
        <dbReference type="ARBA" id="ARBA00022833"/>
    </source>
</evidence>
<dbReference type="GeneTree" id="ENSGT00390000017625"/>
<accession>A0A8M1N258</accession>
<dbReference type="EMBL" id="CABZ01091019">
    <property type="status" value="NOT_ANNOTATED_CDS"/>
    <property type="molecule type" value="Genomic_DNA"/>
</dbReference>
<reference evidence="10" key="7">
    <citation type="submission" date="2025-04" db="UniProtKB">
        <authorList>
            <consortium name="RefSeq"/>
        </authorList>
    </citation>
    <scope>IDENTIFICATION</scope>
</reference>
<dbReference type="Gene3D" id="3.40.50.300">
    <property type="entry name" value="P-loop containing nucleotide triphosphate hydrolases"/>
    <property type="match status" value="1"/>
</dbReference>
<evidence type="ECO:0000256" key="2">
    <source>
        <dbReference type="ARBA" id="ARBA00022741"/>
    </source>
</evidence>
<dbReference type="PANTHER" id="PTHR48102:SF7">
    <property type="entry name" value="ATP-DEPENDENT CLP PROTEASE ATP-BINDING SUBUNIT CLPX-LIKE, MITOCHONDRIAL"/>
    <property type="match status" value="1"/>
</dbReference>
<dbReference type="Ensembl" id="ENSDART00000032899.9">
    <property type="protein sequence ID" value="ENSDARP00000029891.8"/>
    <property type="gene ID" value="ENSDARG00000029063.8"/>
</dbReference>
<dbReference type="InterPro" id="IPR027417">
    <property type="entry name" value="P-loop_NTPase"/>
</dbReference>
<organism evidence="7">
    <name type="scientific">Danio rerio</name>
    <name type="common">Zebrafish</name>
    <name type="synonym">Brachydanio rerio</name>
    <dbReference type="NCBI Taxonomy" id="7955"/>
    <lineage>
        <taxon>Eukaryota</taxon>
        <taxon>Metazoa</taxon>
        <taxon>Chordata</taxon>
        <taxon>Craniata</taxon>
        <taxon>Vertebrata</taxon>
        <taxon>Euteleostomi</taxon>
        <taxon>Actinopterygii</taxon>
        <taxon>Neopterygii</taxon>
        <taxon>Teleostei</taxon>
        <taxon>Ostariophysi</taxon>
        <taxon>Cypriniformes</taxon>
        <taxon>Danionidae</taxon>
        <taxon>Danioninae</taxon>
        <taxon>Danio</taxon>
    </lineage>
</organism>
<keyword evidence="3" id="KW-0862">Zinc</keyword>
<dbReference type="PANTHER" id="PTHR48102">
    <property type="entry name" value="ATP-DEPENDENT CLP PROTEASE ATP-BINDING SUBUNIT CLPX-LIKE, MITOCHONDRIAL-RELATED"/>
    <property type="match status" value="1"/>
</dbReference>
<dbReference type="InterPro" id="IPR050052">
    <property type="entry name" value="ATP-dep_Clp_protease_ClpX"/>
</dbReference>
<reference evidence="8 9" key="3">
    <citation type="journal article" date="2013" name="Nature">
        <title>The zebrafish reference genome sequence and its relationship to the human genome.</title>
        <authorList>
            <consortium name="Genome Reference Consortium Zebrafish"/>
            <person name="Howe K."/>
            <person name="Clark M.D."/>
            <person name="Torroja C.F."/>
            <person name="Torrance J."/>
            <person name="Berthelot C."/>
            <person name="Muffato M."/>
            <person name="Collins J.E."/>
            <person name="Humphray S."/>
            <person name="McLaren K."/>
            <person name="Matthews L."/>
            <person name="McLaren S."/>
            <person name="Sealy I."/>
            <person name="Caccamo M."/>
            <person name="Churcher C."/>
            <person name="Scott C."/>
            <person name="Barrett J.C."/>
            <person name="Koch R."/>
            <person name="Rauch G.J."/>
            <person name="White S."/>
            <person name="Chow W."/>
            <person name="Kilian B."/>
            <person name="Quintais L.T."/>
            <person name="Guerra-Assuncao J.A."/>
            <person name="Zhou Y."/>
            <person name="Gu Y."/>
            <person name="Yen J."/>
            <person name="Vogel J.H."/>
            <person name="Eyre T."/>
            <person name="Redmond S."/>
            <person name="Banerjee R."/>
            <person name="Chi J."/>
            <person name="Fu B."/>
            <person name="Langley E."/>
            <person name="Maguire S.F."/>
            <person name="Laird G.K."/>
            <person name="Lloyd D."/>
            <person name="Kenyon E."/>
            <person name="Donaldson S."/>
            <person name="Sehra H."/>
            <person name="Almeida-King J."/>
            <person name="Loveland J."/>
            <person name="Trevanion S."/>
            <person name="Jones M."/>
            <person name="Quail M."/>
            <person name="Willey D."/>
            <person name="Hunt A."/>
            <person name="Burton J."/>
            <person name="Sims S."/>
            <person name="McLay K."/>
            <person name="Plumb B."/>
            <person name="Davis J."/>
            <person name="Clee C."/>
            <person name="Oliver K."/>
            <person name="Clark R."/>
            <person name="Riddle C."/>
            <person name="Elliot D."/>
            <person name="Eliott D."/>
            <person name="Threadgold G."/>
            <person name="Harden G."/>
            <person name="Ware D."/>
            <person name="Begum S."/>
            <person name="Mortimore B."/>
            <person name="Mortimer B."/>
            <person name="Kerry G."/>
            <person name="Heath P."/>
            <person name="Phillimore B."/>
            <person name="Tracey A."/>
            <person name="Corby N."/>
            <person name="Dunn M."/>
            <person name="Johnson C."/>
            <person name="Wood J."/>
            <person name="Clark S."/>
            <person name="Pelan S."/>
            <person name="Griffiths G."/>
            <person name="Smith M."/>
            <person name="Glithero R."/>
            <person name="Howden P."/>
            <person name="Barker N."/>
            <person name="Lloyd C."/>
            <person name="Stevens C."/>
            <person name="Harley J."/>
            <person name="Holt K."/>
            <person name="Panagiotidis G."/>
            <person name="Lovell J."/>
            <person name="Beasley H."/>
            <person name="Henderson C."/>
            <person name="Gordon D."/>
            <person name="Auger K."/>
            <person name="Wright D."/>
            <person name="Collins J."/>
            <person name="Raisen C."/>
            <person name="Dyer L."/>
            <person name="Leung K."/>
            <person name="Robertson L."/>
            <person name="Ambridge K."/>
            <person name="Leongamornlert D."/>
            <person name="McGuire S."/>
            <person name="Gilderthorp R."/>
            <person name="Griffiths C."/>
            <person name="Manthravadi D."/>
            <person name="Nichol S."/>
            <person name="Barker G."/>
            <person name="Whitehead S."/>
            <person name="Kay M."/>
            <person name="Brown J."/>
            <person name="Murnane C."/>
            <person name="Gray E."/>
            <person name="Humphries M."/>
            <person name="Sycamore N."/>
            <person name="Barker D."/>
            <person name="Saunders D."/>
            <person name="Wallis J."/>
            <person name="Babbage A."/>
            <person name="Hammond S."/>
            <person name="Mashreghi-Mohammadi M."/>
            <person name="Barr L."/>
            <person name="Martin S."/>
            <person name="Wray P."/>
            <person name="Ellington A."/>
            <person name="Matthews N."/>
            <person name="Ellwood M."/>
            <person name="Woodmansey R."/>
            <person name="Clark G."/>
            <person name="Cooper J."/>
            <person name="Cooper J."/>
            <person name="Tromans A."/>
            <person name="Grafham D."/>
            <person name="Skuce C."/>
            <person name="Pandian R."/>
            <person name="Andrews R."/>
            <person name="Harrison E."/>
            <person name="Kimberley A."/>
            <person name="Garnett J."/>
            <person name="Fosker N."/>
            <person name="Hall R."/>
            <person name="Garner P."/>
            <person name="Kelly D."/>
            <person name="Bird C."/>
            <person name="Palmer S."/>
            <person name="Gehring I."/>
            <person name="Berger A."/>
            <person name="Dooley C.M."/>
            <person name="Ersan-Urun Z."/>
            <person name="Eser C."/>
            <person name="Geiger H."/>
            <person name="Geisler M."/>
            <person name="Karotki L."/>
            <person name="Kirn A."/>
            <person name="Konantz J."/>
            <person name="Konantz M."/>
            <person name="Oberlander M."/>
            <person name="Rudolph-Geiger S."/>
            <person name="Teucke M."/>
            <person name="Lanz C."/>
            <person name="Raddatz G."/>
            <person name="Osoegawa K."/>
            <person name="Zhu B."/>
            <person name="Rapp A."/>
            <person name="Widaa S."/>
            <person name="Langford C."/>
            <person name="Yang F."/>
            <person name="Schuster S.C."/>
            <person name="Carter N.P."/>
            <person name="Harrow J."/>
            <person name="Ning Z."/>
            <person name="Herrero J."/>
            <person name="Searle S.M."/>
            <person name="Enright A."/>
            <person name="Geisler R."/>
            <person name="Plasterk R.H."/>
            <person name="Lee C."/>
            <person name="Westerfield M."/>
            <person name="de Jong P.J."/>
            <person name="Zon L.I."/>
            <person name="Postlethwait J.H."/>
            <person name="Nusslein-Volhard C."/>
            <person name="Hubbard T.J."/>
            <person name="Roest Crollius H."/>
            <person name="Rogers J."/>
            <person name="Stemple D.L."/>
        </authorList>
    </citation>
    <scope>NUCLEOTIDE SEQUENCE [LARGE SCALE GENOMIC DNA]</scope>
    <source>
        <strain evidence="8">Tuebingen</strain>
    </source>
</reference>
<dbReference type="AlphaFoldDB" id="Q66HW5"/>
<dbReference type="AGR" id="ZFIN:ZDB-GENE-040912-143"/>
<dbReference type="Gene3D" id="1.10.8.60">
    <property type="match status" value="1"/>
</dbReference>
<keyword evidence="12" id="KW-1267">Proteomics identification</keyword>
<dbReference type="Pfam" id="PF07724">
    <property type="entry name" value="AAA_2"/>
    <property type="match status" value="1"/>
</dbReference>
<evidence type="ECO:0000256" key="1">
    <source>
        <dbReference type="ARBA" id="ARBA00022723"/>
    </source>
</evidence>
<reference evidence="10" key="4">
    <citation type="journal article" date="2015" name="Cell">
        <title>Mitochondrial ClpX activates a key enzyme for heme biosynthesis and erythropoiesis.</title>
        <authorList>
            <person name="Kardon J.R."/>
            <person name="Yien Y.Y."/>
            <person name="Huston N.C."/>
            <person name="Branco D.S."/>
            <person name="Hildick-Smith G.J."/>
            <person name="Rhee K.Y."/>
            <person name="Paw B.H."/>
            <person name="Baker T.A."/>
        </authorList>
    </citation>
    <scope>NUCLEOTIDE SEQUENCE</scope>
</reference>
<dbReference type="ExpressionAtlas" id="Q66HW5">
    <property type="expression patterns" value="baseline and differential"/>
</dbReference>
<accession>F1QS10</accession>
<reference evidence="10" key="5">
    <citation type="journal article" date="2015" name="Nat. Commun.">
        <title>RFX transcription factors are essential for hearing in mice.</title>
        <authorList>
            <person name="Elkon R."/>
            <person name="Milon B."/>
            <person name="Morrison L."/>
            <person name="Shah M."/>
            <person name="Vijayakumar S."/>
            <person name="Racherla M."/>
            <person name="Leitch C.C."/>
            <person name="Silipino L."/>
            <person name="Hadi S."/>
            <person name="Weiss-Gayet M."/>
            <person name="Barras E."/>
            <person name="Schmid C.D."/>
            <person name="Ait-Lounis A."/>
            <person name="Barnes A."/>
            <person name="Song Y."/>
            <person name="Eisenman D.J."/>
            <person name="Eliyahu E."/>
            <person name="Frolenkov G.I."/>
            <person name="Strome S.E."/>
            <person name="Durand B."/>
            <person name="Zaghloul N.A."/>
            <person name="Jones S.M."/>
            <person name="Reith W."/>
            <person name="Hertzano R."/>
        </authorList>
    </citation>
    <scope>NUCLEOTIDE SEQUENCE</scope>
</reference>
<dbReference type="EMBL" id="CU929410">
    <property type="status" value="NOT_ANNOTATED_CDS"/>
    <property type="molecule type" value="Genomic_DNA"/>
</dbReference>